<accession>A0ABD2XT10</accession>
<organism evidence="2 3">
    <name type="scientific">Cinchona calisaya</name>
    <dbReference type="NCBI Taxonomy" id="153742"/>
    <lineage>
        <taxon>Eukaryota</taxon>
        <taxon>Viridiplantae</taxon>
        <taxon>Streptophyta</taxon>
        <taxon>Embryophyta</taxon>
        <taxon>Tracheophyta</taxon>
        <taxon>Spermatophyta</taxon>
        <taxon>Magnoliopsida</taxon>
        <taxon>eudicotyledons</taxon>
        <taxon>Gunneridae</taxon>
        <taxon>Pentapetalae</taxon>
        <taxon>asterids</taxon>
        <taxon>lamiids</taxon>
        <taxon>Gentianales</taxon>
        <taxon>Rubiaceae</taxon>
        <taxon>Cinchonoideae</taxon>
        <taxon>Cinchoneae</taxon>
        <taxon>Cinchona</taxon>
    </lineage>
</organism>
<reference evidence="2 3" key="1">
    <citation type="submission" date="2024-11" db="EMBL/GenBank/DDBJ databases">
        <title>A near-complete genome assembly of Cinchona calisaya.</title>
        <authorList>
            <person name="Lian D.C."/>
            <person name="Zhao X.W."/>
            <person name="Wei L."/>
        </authorList>
    </citation>
    <scope>NUCLEOTIDE SEQUENCE [LARGE SCALE GENOMIC DNA]</scope>
    <source>
        <tissue evidence="2">Nenye</tissue>
    </source>
</reference>
<comment type="caution">
    <text evidence="2">The sequence shown here is derived from an EMBL/GenBank/DDBJ whole genome shotgun (WGS) entry which is preliminary data.</text>
</comment>
<gene>
    <name evidence="2" type="ORF">ACH5RR_040835</name>
</gene>
<evidence type="ECO:0000313" key="3">
    <source>
        <dbReference type="Proteomes" id="UP001630127"/>
    </source>
</evidence>
<protein>
    <recommendedName>
        <fullName evidence="1">Retrovirus-related Pol polyprotein from transposon TNT 1-94-like beta-barrel domain-containing protein</fullName>
    </recommendedName>
</protein>
<sequence>MAKIEDIKGHKAIKDGTMTIAINVVNESDEDWDVQVSFTVEECAFCCTTDQKDELALTTVNTNPINYNVDWMIDSGCSSHMTGDKRKLTNLTEYKGGRVVVTADNSKLPITHIGNVTILPRYKSHQVELQHVYHVPGMKKNLLSVSQLIASGNFLLLGPDEVKLDTPNPTANPNSNDNDAHPLLETVAPNLRWKLWPQKFHLSQKKGIQPKDFFPKVLEVTCHFEKSEVDDNKQPDKETLMMVVDDNAQPDNLVVSSSHLLKLLVVVQDDHHYVTFIYSKCTQVERSVWWDDLDVIMAGFSGSWATEAEEVYLTAMDLLLSIVPSLVLPEHNLDLMKTARIEDVKGVVFQLDKDSMVGPN</sequence>
<name>A0ABD2XT10_9GENT</name>
<dbReference type="EMBL" id="JBJUIK010000017">
    <property type="protein sequence ID" value="KAL3498103.1"/>
    <property type="molecule type" value="Genomic_DNA"/>
</dbReference>
<feature type="domain" description="Retrovirus-related Pol polyprotein from transposon TNT 1-94-like beta-barrel" evidence="1">
    <location>
        <begin position="71"/>
        <end position="152"/>
    </location>
</feature>
<evidence type="ECO:0000313" key="2">
    <source>
        <dbReference type="EMBL" id="KAL3498103.1"/>
    </source>
</evidence>
<dbReference type="InterPro" id="IPR054722">
    <property type="entry name" value="PolX-like_BBD"/>
</dbReference>
<evidence type="ECO:0000259" key="1">
    <source>
        <dbReference type="Pfam" id="PF22936"/>
    </source>
</evidence>
<keyword evidence="3" id="KW-1185">Reference proteome</keyword>
<proteinExistence type="predicted"/>
<dbReference type="Pfam" id="PF22936">
    <property type="entry name" value="Pol_BBD"/>
    <property type="match status" value="1"/>
</dbReference>
<dbReference type="AlphaFoldDB" id="A0ABD2XT10"/>
<dbReference type="Proteomes" id="UP001630127">
    <property type="component" value="Unassembled WGS sequence"/>
</dbReference>